<dbReference type="Proteomes" id="UP001162836">
    <property type="component" value="Unassembled WGS sequence"/>
</dbReference>
<gene>
    <name evidence="1" type="ORF">LRS37_04700</name>
</gene>
<keyword evidence="2" id="KW-1185">Reference proteome</keyword>
<proteinExistence type="predicted"/>
<sequence length="83" mass="9725">MNVVIEIHYLSSGGKVLQSGSFPLRGRKPEYIAYEFWKQIQEKQPFEIQLENIILNGDQDITDLVKELEQQEINKVMNMNLPF</sequence>
<protein>
    <submittedName>
        <fullName evidence="1">Uncharacterized protein</fullName>
    </submittedName>
</protein>
<accession>A0ABS8QG79</accession>
<reference evidence="1 2" key="1">
    <citation type="journal article" date="2023" name="Antonie Van Leeuwenhoek">
        <title>Unveiling the genomic potential of a novel thermostable glycoside hydrolases producing Neobacillus sedimentimangrovi UE25.</title>
        <authorList>
            <person name="Ejaz U."/>
            <person name="Saleem F."/>
            <person name="Rashid R."/>
            <person name="Hasan K.A."/>
            <person name="Syed M.N."/>
            <person name="Sohail M."/>
        </authorList>
    </citation>
    <scope>NUCLEOTIDE SEQUENCE [LARGE SCALE GENOMIC DNA]</scope>
    <source>
        <strain evidence="1 2">UE25</strain>
    </source>
</reference>
<organism evidence="1 2">
    <name type="scientific">Neobacillus sedimentimangrovi</name>
    <dbReference type="NCBI Taxonomy" id="2699460"/>
    <lineage>
        <taxon>Bacteria</taxon>
        <taxon>Bacillati</taxon>
        <taxon>Bacillota</taxon>
        <taxon>Bacilli</taxon>
        <taxon>Bacillales</taxon>
        <taxon>Bacillaceae</taxon>
        <taxon>Neobacillus</taxon>
    </lineage>
</organism>
<dbReference type="RefSeq" id="WP_231314386.1">
    <property type="nucleotide sequence ID" value="NZ_JAJODE010000008.1"/>
</dbReference>
<evidence type="ECO:0000313" key="1">
    <source>
        <dbReference type="EMBL" id="MCD4838181.1"/>
    </source>
</evidence>
<dbReference type="EMBL" id="JAJODE010000008">
    <property type="protein sequence ID" value="MCD4838181.1"/>
    <property type="molecule type" value="Genomic_DNA"/>
</dbReference>
<evidence type="ECO:0000313" key="2">
    <source>
        <dbReference type="Proteomes" id="UP001162836"/>
    </source>
</evidence>
<comment type="caution">
    <text evidence="1">The sequence shown here is derived from an EMBL/GenBank/DDBJ whole genome shotgun (WGS) entry which is preliminary data.</text>
</comment>
<name>A0ABS8QG79_9BACI</name>